<protein>
    <submittedName>
        <fullName evidence="1">Uncharacterized protein</fullName>
    </submittedName>
</protein>
<gene>
    <name evidence="1" type="ORF">QHT84_07500</name>
</gene>
<organism evidence="1 2">
    <name type="scientific">Flavobacterium sedimenticola</name>
    <dbReference type="NCBI Taxonomy" id="3043286"/>
    <lineage>
        <taxon>Bacteria</taxon>
        <taxon>Pseudomonadati</taxon>
        <taxon>Bacteroidota</taxon>
        <taxon>Flavobacteriia</taxon>
        <taxon>Flavobacteriales</taxon>
        <taxon>Flavobacteriaceae</taxon>
        <taxon>Flavobacterium</taxon>
    </lineage>
</organism>
<evidence type="ECO:0000313" key="1">
    <source>
        <dbReference type="EMBL" id="MDI9257258.1"/>
    </source>
</evidence>
<sequence length="168" mass="19546">METQRNWKRVHPNTYFFWVGDKKIGELELHYAQSKNKAMANIEGQLYVIERKGFWKNRLEITNSKGETVLKGYPLKWFSDTMELNYQNTKLNLKVRNNPLAEYAITDATGDRIAYGVKAQNGAVYTQISTSENQADYLLDFLLWYLFHPVAQDNSGDSQVFYTLLMAQ</sequence>
<keyword evidence="2" id="KW-1185">Reference proteome</keyword>
<dbReference type="Proteomes" id="UP001230035">
    <property type="component" value="Unassembled WGS sequence"/>
</dbReference>
<accession>A0ABT6XQ89</accession>
<comment type="caution">
    <text evidence="1">The sequence shown here is derived from an EMBL/GenBank/DDBJ whole genome shotgun (WGS) entry which is preliminary data.</text>
</comment>
<reference evidence="1 2" key="1">
    <citation type="submission" date="2023-05" db="EMBL/GenBank/DDBJ databases">
        <title>Flavobacterium sedimenti sp. nov., isolated from the sediment.</title>
        <authorList>
            <person name="Wu N."/>
        </authorList>
    </citation>
    <scope>NUCLEOTIDE SEQUENCE [LARGE SCALE GENOMIC DNA]</scope>
    <source>
        <strain evidence="1 2">YZ-48</strain>
    </source>
</reference>
<evidence type="ECO:0000313" key="2">
    <source>
        <dbReference type="Proteomes" id="UP001230035"/>
    </source>
</evidence>
<name>A0ABT6XQ89_9FLAO</name>
<proteinExistence type="predicted"/>
<dbReference type="RefSeq" id="WP_283238938.1">
    <property type="nucleotide sequence ID" value="NZ_JASGBP010000003.1"/>
</dbReference>
<dbReference type="EMBL" id="JASGBP010000003">
    <property type="protein sequence ID" value="MDI9257258.1"/>
    <property type="molecule type" value="Genomic_DNA"/>
</dbReference>